<comment type="caution">
    <text evidence="2">The sequence shown here is derived from an EMBL/GenBank/DDBJ whole genome shotgun (WGS) entry which is preliminary data.</text>
</comment>
<proteinExistence type="predicted"/>
<dbReference type="InterPro" id="IPR050678">
    <property type="entry name" value="DNA_Partitioning_ATPase"/>
</dbReference>
<dbReference type="Pfam" id="PF01656">
    <property type="entry name" value="CbiA"/>
    <property type="match status" value="1"/>
</dbReference>
<keyword evidence="3" id="KW-1185">Reference proteome</keyword>
<dbReference type="InterPro" id="IPR027417">
    <property type="entry name" value="P-loop_NTPase"/>
</dbReference>
<dbReference type="Gene3D" id="3.40.50.300">
    <property type="entry name" value="P-loop containing nucleotide triphosphate hydrolases"/>
    <property type="match status" value="1"/>
</dbReference>
<evidence type="ECO:0000259" key="1">
    <source>
        <dbReference type="Pfam" id="PF01656"/>
    </source>
</evidence>
<reference evidence="2 3" key="1">
    <citation type="submission" date="2020-09" db="EMBL/GenBank/DDBJ databases">
        <title>Pseudoxanthomonas sp. CAU 1598 isolated from sand of Yaerae Beach.</title>
        <authorList>
            <person name="Kim W."/>
        </authorList>
    </citation>
    <scope>NUCLEOTIDE SEQUENCE [LARGE SCALE GENOMIC DNA]</scope>
    <source>
        <strain evidence="2 3">CAU 1598</strain>
    </source>
</reference>
<organism evidence="2 3">
    <name type="scientific">Pseudomarimonas arenosa</name>
    <dbReference type="NCBI Taxonomy" id="2774145"/>
    <lineage>
        <taxon>Bacteria</taxon>
        <taxon>Pseudomonadati</taxon>
        <taxon>Pseudomonadota</taxon>
        <taxon>Gammaproteobacteria</taxon>
        <taxon>Lysobacterales</taxon>
        <taxon>Lysobacteraceae</taxon>
        <taxon>Pseudomarimonas</taxon>
    </lineage>
</organism>
<protein>
    <submittedName>
        <fullName evidence="2">ParA family protein</fullName>
    </submittedName>
</protein>
<gene>
    <name evidence="2" type="ORF">IFO71_00060</name>
</gene>
<evidence type="ECO:0000313" key="2">
    <source>
        <dbReference type="EMBL" id="MBD8524124.1"/>
    </source>
</evidence>
<dbReference type="RefSeq" id="WP_192027477.1">
    <property type="nucleotide sequence ID" value="NZ_JACYTR010000001.1"/>
</dbReference>
<dbReference type="EMBL" id="JACYTR010000001">
    <property type="protein sequence ID" value="MBD8524124.1"/>
    <property type="molecule type" value="Genomic_DNA"/>
</dbReference>
<name>A0AAW3ZFF0_9GAMM</name>
<sequence>MSIASISVWIPKGGCGKSTVAINLAAAFSKRGATVSLVDLDPQSGSLIFASIAKRLNQALPFTVGRSVAPGANLVIYDHGPMMIEAVPGDIVVMPTLLDAASYSVFVPGTQRVQVWNKPLVAVPNRVNTSRQAHRKVIERFHPNTPFLRDRSIYNEAYARGQSIYDCALSGRKQAIAEMEAVTDRVEATLKTLFLCAAPMRAA</sequence>
<feature type="domain" description="CobQ/CobB/MinD/ParA nucleotide binding" evidence="1">
    <location>
        <begin position="7"/>
        <end position="163"/>
    </location>
</feature>
<dbReference type="AlphaFoldDB" id="A0AAW3ZFF0"/>
<dbReference type="PANTHER" id="PTHR13696:SF96">
    <property type="entry name" value="COBQ_COBB_MIND_PARA NUCLEOTIDE BINDING DOMAIN-CONTAINING PROTEIN"/>
    <property type="match status" value="1"/>
</dbReference>
<dbReference type="PANTHER" id="PTHR13696">
    <property type="entry name" value="P-LOOP CONTAINING NUCLEOSIDE TRIPHOSPHATE HYDROLASE"/>
    <property type="match status" value="1"/>
</dbReference>
<dbReference type="SUPFAM" id="SSF52540">
    <property type="entry name" value="P-loop containing nucleoside triphosphate hydrolases"/>
    <property type="match status" value="1"/>
</dbReference>
<dbReference type="InterPro" id="IPR002586">
    <property type="entry name" value="CobQ/CobB/MinD/ParA_Nub-bd_dom"/>
</dbReference>
<dbReference type="CDD" id="cd02042">
    <property type="entry name" value="ParAB_family"/>
    <property type="match status" value="1"/>
</dbReference>
<dbReference type="Proteomes" id="UP000613768">
    <property type="component" value="Unassembled WGS sequence"/>
</dbReference>
<accession>A0AAW3ZFF0</accession>
<evidence type="ECO:0000313" key="3">
    <source>
        <dbReference type="Proteomes" id="UP000613768"/>
    </source>
</evidence>